<dbReference type="OrthoDB" id="67700at2759"/>
<evidence type="ECO:0000313" key="1">
    <source>
        <dbReference type="EMBL" id="KHJ88275.1"/>
    </source>
</evidence>
<sequence>MPKPKSYSPACCVPPIALTMADFDDADDGPKSPTVTIAFEYIEAEQTFNFYIRRVSHAPYVPSINPKYSRGVMHVVKGLPRKTWIGTRKSITSVVLSFLKHISGTVR</sequence>
<dbReference type="EMBL" id="KN556148">
    <property type="protein sequence ID" value="KHJ88275.1"/>
    <property type="molecule type" value="Genomic_DNA"/>
</dbReference>
<accession>A0A0B1SYL9</accession>
<name>A0A0B1SYL9_OESDE</name>
<protein>
    <submittedName>
        <fullName evidence="1">Uncharacterized protein</fullName>
    </submittedName>
</protein>
<evidence type="ECO:0000313" key="2">
    <source>
        <dbReference type="Proteomes" id="UP000053660"/>
    </source>
</evidence>
<reference evidence="1 2" key="1">
    <citation type="submission" date="2014-03" db="EMBL/GenBank/DDBJ databases">
        <title>Draft genome of the hookworm Oesophagostomum dentatum.</title>
        <authorList>
            <person name="Mitreva M."/>
        </authorList>
    </citation>
    <scope>NUCLEOTIDE SEQUENCE [LARGE SCALE GENOMIC DNA]</scope>
    <source>
        <strain evidence="1 2">OD-Hann</strain>
    </source>
</reference>
<gene>
    <name evidence="1" type="ORF">OESDEN_11935</name>
</gene>
<organism evidence="1 2">
    <name type="scientific">Oesophagostomum dentatum</name>
    <name type="common">Nodular worm</name>
    <dbReference type="NCBI Taxonomy" id="61180"/>
    <lineage>
        <taxon>Eukaryota</taxon>
        <taxon>Metazoa</taxon>
        <taxon>Ecdysozoa</taxon>
        <taxon>Nematoda</taxon>
        <taxon>Chromadorea</taxon>
        <taxon>Rhabditida</taxon>
        <taxon>Rhabditina</taxon>
        <taxon>Rhabditomorpha</taxon>
        <taxon>Strongyloidea</taxon>
        <taxon>Strongylidae</taxon>
        <taxon>Oesophagostomum</taxon>
    </lineage>
</organism>
<proteinExistence type="predicted"/>
<dbReference type="AlphaFoldDB" id="A0A0B1SYL9"/>
<dbReference type="Proteomes" id="UP000053660">
    <property type="component" value="Unassembled WGS sequence"/>
</dbReference>
<keyword evidence="2" id="KW-1185">Reference proteome</keyword>